<evidence type="ECO:0000313" key="3">
    <source>
        <dbReference type="EMBL" id="NYZ25102.1"/>
    </source>
</evidence>
<sequence>MTMDVILVVAAVAVAGVALSGALLRFAKPALVAAAAVLGMAVVFPAGGAGGVVGTVGAWLRDATGGWTEDACRASPEPCLKARAASLEKAQTAIETAVDAVRGQTERVAAIISERQVVVGQNDLLLKEGRNLVQQATDPAKPIPFVGRTYPKDALVTQLTLLFRERESLTAVLGQARSQHENLRKRLDELLISRGEVKSALALIPAQIEIVRANGVLADVSGAISSIDGTLLSSERQVQSLTSLMGSTEDLMRSAKVNQAAPVADSPAFTRFLETGNL</sequence>
<protein>
    <submittedName>
        <fullName evidence="3">Uncharacterized protein</fullName>
    </submittedName>
</protein>
<dbReference type="EMBL" id="JABFDB010000055">
    <property type="protein sequence ID" value="NYZ25102.1"/>
    <property type="molecule type" value="Genomic_DNA"/>
</dbReference>
<dbReference type="RefSeq" id="WP_180286876.1">
    <property type="nucleotide sequence ID" value="NZ_JABFDB010000055.1"/>
</dbReference>
<keyword evidence="1" id="KW-0175">Coiled coil</keyword>
<keyword evidence="2" id="KW-0472">Membrane</keyword>
<keyword evidence="2" id="KW-0812">Transmembrane</keyword>
<comment type="caution">
    <text evidence="3">The sequence shown here is derived from an EMBL/GenBank/DDBJ whole genome shotgun (WGS) entry which is preliminary data.</text>
</comment>
<accession>A0ABX2TN01</accession>
<reference evidence="3 4" key="1">
    <citation type="submission" date="2020-05" db="EMBL/GenBank/DDBJ databases">
        <title>Azospirillum oleiclasticum sp. nov, a nitrogen-fixing and heavy crude oil-emulsifying bacterium isolated from the crude oil of Yumen Oilfield.</title>
        <authorList>
            <person name="Wu D."/>
            <person name="Cai M."/>
            <person name="Zhang X."/>
        </authorList>
    </citation>
    <scope>NUCLEOTIDE SEQUENCE [LARGE SCALE GENOMIC DNA]</scope>
    <source>
        <strain evidence="3 4">ROY-1-1-2</strain>
    </source>
</reference>
<gene>
    <name evidence="3" type="ORF">HND93_35825</name>
</gene>
<evidence type="ECO:0000256" key="1">
    <source>
        <dbReference type="SAM" id="Coils"/>
    </source>
</evidence>
<evidence type="ECO:0000256" key="2">
    <source>
        <dbReference type="SAM" id="Phobius"/>
    </source>
</evidence>
<organism evidence="3 4">
    <name type="scientific">Azospirillum oleiclasticum</name>
    <dbReference type="NCBI Taxonomy" id="2735135"/>
    <lineage>
        <taxon>Bacteria</taxon>
        <taxon>Pseudomonadati</taxon>
        <taxon>Pseudomonadota</taxon>
        <taxon>Alphaproteobacteria</taxon>
        <taxon>Rhodospirillales</taxon>
        <taxon>Azospirillaceae</taxon>
        <taxon>Azospirillum</taxon>
    </lineage>
</organism>
<dbReference type="Proteomes" id="UP000584642">
    <property type="component" value="Unassembled WGS sequence"/>
</dbReference>
<evidence type="ECO:0000313" key="4">
    <source>
        <dbReference type="Proteomes" id="UP000584642"/>
    </source>
</evidence>
<feature type="coiled-coil region" evidence="1">
    <location>
        <begin position="166"/>
        <end position="193"/>
    </location>
</feature>
<name>A0ABX2TN01_9PROT</name>
<proteinExistence type="predicted"/>
<keyword evidence="4" id="KW-1185">Reference proteome</keyword>
<feature type="transmembrane region" description="Helical" evidence="2">
    <location>
        <begin position="30"/>
        <end position="60"/>
    </location>
</feature>
<keyword evidence="2" id="KW-1133">Transmembrane helix</keyword>